<name>A0A7W3JTT7_9MICO</name>
<protein>
    <submittedName>
        <fullName evidence="4">Putative PIG3 family NAD(P)H quinone oxidoreductase</fullName>
    </submittedName>
</protein>
<organism evidence="4 5">
    <name type="scientific">Alpinimonas psychrophila</name>
    <dbReference type="NCBI Taxonomy" id="748908"/>
    <lineage>
        <taxon>Bacteria</taxon>
        <taxon>Bacillati</taxon>
        <taxon>Actinomycetota</taxon>
        <taxon>Actinomycetes</taxon>
        <taxon>Micrococcales</taxon>
        <taxon>Microbacteriaceae</taxon>
        <taxon>Alpinimonas</taxon>
    </lineage>
</organism>
<dbReference type="InterPro" id="IPR011032">
    <property type="entry name" value="GroES-like_sf"/>
</dbReference>
<dbReference type="Proteomes" id="UP000524237">
    <property type="component" value="Unassembled WGS sequence"/>
</dbReference>
<dbReference type="CDD" id="cd05276">
    <property type="entry name" value="p53_inducible_oxidoreductase"/>
    <property type="match status" value="1"/>
</dbReference>
<dbReference type="Pfam" id="PF13602">
    <property type="entry name" value="ADH_zinc_N_2"/>
    <property type="match status" value="1"/>
</dbReference>
<dbReference type="EMBL" id="JACGWU010000003">
    <property type="protein sequence ID" value="MBA8829134.1"/>
    <property type="molecule type" value="Genomic_DNA"/>
</dbReference>
<proteinExistence type="predicted"/>
<comment type="caution">
    <text evidence="4">The sequence shown here is derived from an EMBL/GenBank/DDBJ whole genome shotgun (WGS) entry which is preliminary data.</text>
</comment>
<dbReference type="SMART" id="SM00829">
    <property type="entry name" value="PKS_ER"/>
    <property type="match status" value="1"/>
</dbReference>
<dbReference type="InterPro" id="IPR020843">
    <property type="entry name" value="ER"/>
</dbReference>
<dbReference type="Gene3D" id="3.40.50.720">
    <property type="entry name" value="NAD(P)-binding Rossmann-like Domain"/>
    <property type="match status" value="1"/>
</dbReference>
<dbReference type="Gene3D" id="3.90.180.10">
    <property type="entry name" value="Medium-chain alcohol dehydrogenases, catalytic domain"/>
    <property type="match status" value="1"/>
</dbReference>
<dbReference type="InterPro" id="IPR036291">
    <property type="entry name" value="NAD(P)-bd_dom_sf"/>
</dbReference>
<sequence>MFAVVASKPGGPEVLNVVDVEIPVPGPGQVLIRVAAAGINRADIYQREGSHPPAAGVTDTLGIEVSGEIAALGDGVTEWAVGNSVCALLGGGGYAEYALAESSHVLPVPRGMSVTDAGGIVEVAATVWSNIFRGTLPPSGSWILFHGGTSGIGTFGTQLAVALGYKVVTTCGTDEKVAASVALGASVAINYRSEDFAERLKRDGIKVTRVLDHVGGPYIARDIAVLALGGHIASIGNMSGEDATIKMGALMRVRGTLSAAGLRARTLEDKADILREVREIIWPLYENGALKPLTHATFPLKDAREAQLLMQSSNHIGKILLLI</sequence>
<keyword evidence="1" id="KW-0521">NADP</keyword>
<evidence type="ECO:0000313" key="4">
    <source>
        <dbReference type="EMBL" id="MBA8829134.1"/>
    </source>
</evidence>
<dbReference type="InterPro" id="IPR014189">
    <property type="entry name" value="Quinone_OxRdtase_PIG3"/>
</dbReference>
<feature type="domain" description="Enoyl reductase (ER)" evidence="3">
    <location>
        <begin position="10"/>
        <end position="321"/>
    </location>
</feature>
<dbReference type="RefSeq" id="WP_182484580.1">
    <property type="nucleotide sequence ID" value="NZ_JACGWU010000003.1"/>
</dbReference>
<gene>
    <name evidence="4" type="ORF">FB555_001237</name>
</gene>
<dbReference type="AlphaFoldDB" id="A0A7W3JTT7"/>
<reference evidence="4 5" key="1">
    <citation type="submission" date="2020-07" db="EMBL/GenBank/DDBJ databases">
        <title>Sequencing the genomes of 1000 actinobacteria strains.</title>
        <authorList>
            <person name="Klenk H.-P."/>
        </authorList>
    </citation>
    <scope>NUCLEOTIDE SEQUENCE [LARGE SCALE GENOMIC DNA]</scope>
    <source>
        <strain evidence="4 5">DSM 23737</strain>
    </source>
</reference>
<keyword evidence="2" id="KW-0560">Oxidoreductase</keyword>
<dbReference type="GO" id="GO:0016651">
    <property type="term" value="F:oxidoreductase activity, acting on NAD(P)H"/>
    <property type="evidence" value="ECO:0007669"/>
    <property type="project" value="TreeGrafter"/>
</dbReference>
<keyword evidence="5" id="KW-1185">Reference proteome</keyword>
<dbReference type="InterPro" id="IPR013154">
    <property type="entry name" value="ADH-like_N"/>
</dbReference>
<evidence type="ECO:0000256" key="2">
    <source>
        <dbReference type="ARBA" id="ARBA00023002"/>
    </source>
</evidence>
<dbReference type="SUPFAM" id="SSF50129">
    <property type="entry name" value="GroES-like"/>
    <property type="match status" value="1"/>
</dbReference>
<dbReference type="GO" id="GO:0070402">
    <property type="term" value="F:NADPH binding"/>
    <property type="evidence" value="ECO:0007669"/>
    <property type="project" value="TreeGrafter"/>
</dbReference>
<dbReference type="SUPFAM" id="SSF51735">
    <property type="entry name" value="NAD(P)-binding Rossmann-fold domains"/>
    <property type="match status" value="1"/>
</dbReference>
<evidence type="ECO:0000259" key="3">
    <source>
        <dbReference type="SMART" id="SM00829"/>
    </source>
</evidence>
<dbReference type="Pfam" id="PF08240">
    <property type="entry name" value="ADH_N"/>
    <property type="match status" value="1"/>
</dbReference>
<dbReference type="NCBIfam" id="TIGR02824">
    <property type="entry name" value="quinone_pig3"/>
    <property type="match status" value="1"/>
</dbReference>
<accession>A0A7W3JTT7</accession>
<dbReference type="PANTHER" id="PTHR48106">
    <property type="entry name" value="QUINONE OXIDOREDUCTASE PIG3-RELATED"/>
    <property type="match status" value="1"/>
</dbReference>
<dbReference type="PANTHER" id="PTHR48106:SF8">
    <property type="entry name" value="OS02G0805600 PROTEIN"/>
    <property type="match status" value="1"/>
</dbReference>
<evidence type="ECO:0000256" key="1">
    <source>
        <dbReference type="ARBA" id="ARBA00022857"/>
    </source>
</evidence>
<evidence type="ECO:0000313" key="5">
    <source>
        <dbReference type="Proteomes" id="UP000524237"/>
    </source>
</evidence>